<evidence type="ECO:0000256" key="1">
    <source>
        <dbReference type="SAM" id="MobiDB-lite"/>
    </source>
</evidence>
<reference evidence="2 3" key="1">
    <citation type="submission" date="2019-04" db="EMBL/GenBank/DDBJ databases">
        <title>Annotation for the trematode Fasciola gigantica.</title>
        <authorList>
            <person name="Choi Y.-J."/>
        </authorList>
    </citation>
    <scope>NUCLEOTIDE SEQUENCE [LARGE SCALE GENOMIC DNA]</scope>
    <source>
        <strain evidence="2">Uganda_cow_1</strain>
    </source>
</reference>
<evidence type="ECO:0000313" key="2">
    <source>
        <dbReference type="EMBL" id="TPP59467.1"/>
    </source>
</evidence>
<dbReference type="AlphaFoldDB" id="A0A504YNG9"/>
<dbReference type="EMBL" id="SUNJ01010687">
    <property type="protein sequence ID" value="TPP59467.1"/>
    <property type="molecule type" value="Genomic_DNA"/>
</dbReference>
<gene>
    <name evidence="2" type="ORF">FGIG_08830</name>
</gene>
<organism evidence="2 3">
    <name type="scientific">Fasciola gigantica</name>
    <name type="common">Giant liver fluke</name>
    <dbReference type="NCBI Taxonomy" id="46835"/>
    <lineage>
        <taxon>Eukaryota</taxon>
        <taxon>Metazoa</taxon>
        <taxon>Spiralia</taxon>
        <taxon>Lophotrochozoa</taxon>
        <taxon>Platyhelminthes</taxon>
        <taxon>Trematoda</taxon>
        <taxon>Digenea</taxon>
        <taxon>Plagiorchiida</taxon>
        <taxon>Echinostomata</taxon>
        <taxon>Echinostomatoidea</taxon>
        <taxon>Fasciolidae</taxon>
        <taxon>Fasciola</taxon>
    </lineage>
</organism>
<feature type="region of interest" description="Disordered" evidence="1">
    <location>
        <begin position="16"/>
        <end position="38"/>
    </location>
</feature>
<feature type="compositionally biased region" description="Polar residues" evidence="1">
    <location>
        <begin position="18"/>
        <end position="38"/>
    </location>
</feature>
<sequence length="38" mass="4516">MQKWILGTCRIDRPDYSFSDQNHNTSMSTPKRNTWNEG</sequence>
<protein>
    <submittedName>
        <fullName evidence="2">Uncharacterized protein</fullName>
    </submittedName>
</protein>
<evidence type="ECO:0000313" key="3">
    <source>
        <dbReference type="Proteomes" id="UP000316759"/>
    </source>
</evidence>
<dbReference type="Proteomes" id="UP000316759">
    <property type="component" value="Unassembled WGS sequence"/>
</dbReference>
<name>A0A504YNG9_FASGI</name>
<accession>A0A504YNG9</accession>
<comment type="caution">
    <text evidence="2">The sequence shown here is derived from an EMBL/GenBank/DDBJ whole genome shotgun (WGS) entry which is preliminary data.</text>
</comment>
<keyword evidence="3" id="KW-1185">Reference proteome</keyword>
<proteinExistence type="predicted"/>